<dbReference type="Proteomes" id="UP000504627">
    <property type="component" value="Unplaced"/>
</dbReference>
<evidence type="ECO:0000256" key="10">
    <source>
        <dbReference type="SAM" id="MobiDB-lite"/>
    </source>
</evidence>
<feature type="region of interest" description="Disordered" evidence="10">
    <location>
        <begin position="182"/>
        <end position="291"/>
    </location>
</feature>
<dbReference type="InterPro" id="IPR006652">
    <property type="entry name" value="Kelch_1"/>
</dbReference>
<feature type="compositionally biased region" description="Basic and acidic residues" evidence="10">
    <location>
        <begin position="200"/>
        <end position="219"/>
    </location>
</feature>
<dbReference type="InterPro" id="IPR015915">
    <property type="entry name" value="Kelch-typ_b-propeller"/>
</dbReference>
<keyword evidence="7" id="KW-0131">Cell cycle</keyword>
<dbReference type="SMART" id="SM00612">
    <property type="entry name" value="Kelch"/>
    <property type="match status" value="5"/>
</dbReference>
<evidence type="ECO:0000313" key="11">
    <source>
        <dbReference type="Proteomes" id="UP000504627"/>
    </source>
</evidence>
<feature type="compositionally biased region" description="Low complexity" evidence="10">
    <location>
        <begin position="282"/>
        <end position="291"/>
    </location>
</feature>
<proteinExistence type="predicted"/>
<keyword evidence="3" id="KW-0880">Kelch repeat</keyword>
<dbReference type="GO" id="GO:0030496">
    <property type="term" value="C:midbody"/>
    <property type="evidence" value="ECO:0007669"/>
    <property type="project" value="UniProtKB-SubCell"/>
</dbReference>
<evidence type="ECO:0000313" key="12">
    <source>
        <dbReference type="RefSeq" id="XP_027569697.2"/>
    </source>
</evidence>
<keyword evidence="5" id="KW-0132">Cell division</keyword>
<dbReference type="GO" id="GO:0140014">
    <property type="term" value="P:mitotic nuclear division"/>
    <property type="evidence" value="ECO:0007669"/>
    <property type="project" value="TreeGrafter"/>
</dbReference>
<dbReference type="Pfam" id="PF01344">
    <property type="entry name" value="Kelch_1"/>
    <property type="match status" value="2"/>
</dbReference>
<keyword evidence="11" id="KW-1185">Reference proteome</keyword>
<sequence>MRAGAHRAPLLARQVPSIPCTMAVMQPRSSHLPSHSCGGDWCGAGAGVSTVLLAAPTGAISGVMFSADALSLLPVFKANLFSSFLCEFPACPCLCLCWWVGSAFPGMFICLAQPSGDKSGGGGFKTRVHLPDAAERLWQGCAQSGAELILCPCSPAAVTGRGVLSWAGRWVLSSVSPALCSSSTGSGISPAPLPAAAPSRRGERDRGTADWWQREDRAEGSGARRGSQGGRGAAPTGSGRARSGRWRGAAGRAAERAERRRWAEPGQCRVRPDGRHSEIRTRGPPGRLTRPMAAGAGAFAWVTFPSMPTRRVYCSAAHRDGQLFVLGGCGGGGRALGTAEVLDLPAQRWTTLPPLPTPRAGAAALALGKQILVVGGVDATQSPLASVEVYHVDEGKWEKKAALAQPSMGISAVQRDGAVYALGGMGADTSPQALVRVYEPAKDHWQPLPSMPTPCYGASAFLQGNKIFVLGGRQGKLPVTAFEAFDLETRSWTRYPSVPSRRAFAACAMADGVVFSLGGLQQPGPHNFYSRPHFVNTVEMFDPAQGAWRKPNRTIRMREKRADFVASCLGGRVVAVGGLGNAGGNQSYPLDSVEGFSPSQKKWEPLPPMPTGRCSCSSCPAPGLLFLIGGVAQGPSSAVEALCLREAP</sequence>
<comment type="function">
    <text evidence="9">Involved in pinching off the separated nuclei at the cleavage furrow and in cytokinesis. Required for mitotic integrity and maintenance of chromosomal stability. Protects cells against mitotic errors, centrosomal amplification, micronucleus formation and aneuploidy. Plays a key role of midbody function involving abscission of the daughter cells during cytokinesis and appropriate chromosomal and nuclear segregation into the daughter cells.</text>
</comment>
<evidence type="ECO:0000256" key="7">
    <source>
        <dbReference type="ARBA" id="ARBA00023306"/>
    </source>
</evidence>
<dbReference type="Gene3D" id="2.120.10.80">
    <property type="entry name" value="Kelch-type beta propeller"/>
    <property type="match status" value="2"/>
</dbReference>
<dbReference type="SUPFAM" id="SSF117281">
    <property type="entry name" value="Kelch motif"/>
    <property type="match status" value="2"/>
</dbReference>
<dbReference type="InParanoid" id="A0A6J2G355"/>
<comment type="subcellular location">
    <subcellularLocation>
        <location evidence="2">Cytoplasm</location>
    </subcellularLocation>
    <subcellularLocation>
        <location evidence="1">Midbody</location>
    </subcellularLocation>
</comment>
<dbReference type="InterPro" id="IPR051746">
    <property type="entry name" value="Kelch_domain_containing_8"/>
</dbReference>
<feature type="compositionally biased region" description="Low complexity" evidence="10">
    <location>
        <begin position="233"/>
        <end position="252"/>
    </location>
</feature>
<keyword evidence="6" id="KW-0677">Repeat</keyword>
<evidence type="ECO:0000256" key="9">
    <source>
        <dbReference type="ARBA" id="ARBA00045748"/>
    </source>
</evidence>
<dbReference type="GO" id="GO:0098813">
    <property type="term" value="P:nuclear chromosome segregation"/>
    <property type="evidence" value="ECO:0007669"/>
    <property type="project" value="TreeGrafter"/>
</dbReference>
<evidence type="ECO:0000256" key="6">
    <source>
        <dbReference type="ARBA" id="ARBA00022737"/>
    </source>
</evidence>
<dbReference type="GO" id="GO:1902410">
    <property type="term" value="P:mitotic cytokinetic process"/>
    <property type="evidence" value="ECO:0007669"/>
    <property type="project" value="TreeGrafter"/>
</dbReference>
<dbReference type="PANTHER" id="PTHR46260">
    <property type="entry name" value="RING-TYPE DOMAIN-CONTAINING PROTEIN"/>
    <property type="match status" value="1"/>
</dbReference>
<feature type="compositionally biased region" description="Basic and acidic residues" evidence="10">
    <location>
        <begin position="253"/>
        <end position="263"/>
    </location>
</feature>
<dbReference type="PANTHER" id="PTHR46260:SF2">
    <property type="entry name" value="KELCH DOMAIN-CONTAINING PROTEIN 8B"/>
    <property type="match status" value="1"/>
</dbReference>
<evidence type="ECO:0000256" key="4">
    <source>
        <dbReference type="ARBA" id="ARBA00022490"/>
    </source>
</evidence>
<dbReference type="GO" id="GO:0110070">
    <property type="term" value="C:cellularization cleavage furrow"/>
    <property type="evidence" value="ECO:0007669"/>
    <property type="project" value="TreeGrafter"/>
</dbReference>
<evidence type="ECO:0000256" key="8">
    <source>
        <dbReference type="ARBA" id="ARBA00041086"/>
    </source>
</evidence>
<evidence type="ECO:0000256" key="3">
    <source>
        <dbReference type="ARBA" id="ARBA00022441"/>
    </source>
</evidence>
<evidence type="ECO:0000256" key="2">
    <source>
        <dbReference type="ARBA" id="ARBA00004496"/>
    </source>
</evidence>
<accession>A0A6J2G355</accession>
<dbReference type="RefSeq" id="XP_027569697.2">
    <property type="nucleotide sequence ID" value="XM_027713896.2"/>
</dbReference>
<organism evidence="11 12">
    <name type="scientific">Pipra filicauda</name>
    <name type="common">Wire-tailed manakin</name>
    <dbReference type="NCBI Taxonomy" id="649802"/>
    <lineage>
        <taxon>Eukaryota</taxon>
        <taxon>Metazoa</taxon>
        <taxon>Chordata</taxon>
        <taxon>Craniata</taxon>
        <taxon>Vertebrata</taxon>
        <taxon>Euteleostomi</taxon>
        <taxon>Archelosauria</taxon>
        <taxon>Archosauria</taxon>
        <taxon>Dinosauria</taxon>
        <taxon>Saurischia</taxon>
        <taxon>Theropoda</taxon>
        <taxon>Coelurosauria</taxon>
        <taxon>Aves</taxon>
        <taxon>Neognathae</taxon>
        <taxon>Neoaves</taxon>
        <taxon>Telluraves</taxon>
        <taxon>Australaves</taxon>
        <taxon>Passeriformes</taxon>
        <taxon>Pipridae</taxon>
        <taxon>Pipra</taxon>
    </lineage>
</organism>
<dbReference type="GO" id="GO:0005737">
    <property type="term" value="C:cytoplasm"/>
    <property type="evidence" value="ECO:0007669"/>
    <property type="project" value="UniProtKB-SubCell"/>
</dbReference>
<protein>
    <recommendedName>
        <fullName evidence="8">Kelch domain-containing protein 8B</fullName>
    </recommendedName>
</protein>
<dbReference type="AlphaFoldDB" id="A0A6J2G355"/>
<evidence type="ECO:0000256" key="1">
    <source>
        <dbReference type="ARBA" id="ARBA00004214"/>
    </source>
</evidence>
<dbReference type="GO" id="GO:0045171">
    <property type="term" value="C:intercellular bridge"/>
    <property type="evidence" value="ECO:0007669"/>
    <property type="project" value="TreeGrafter"/>
</dbReference>
<dbReference type="Pfam" id="PF24681">
    <property type="entry name" value="Kelch_KLHDC2_KLHL20_DRC7"/>
    <property type="match status" value="1"/>
</dbReference>
<evidence type="ECO:0000256" key="5">
    <source>
        <dbReference type="ARBA" id="ARBA00022618"/>
    </source>
</evidence>
<reference evidence="12" key="1">
    <citation type="submission" date="2025-08" db="UniProtKB">
        <authorList>
            <consortium name="RefSeq"/>
        </authorList>
    </citation>
    <scope>IDENTIFICATION</scope>
    <source>
        <tissue evidence="12">Muscle</tissue>
    </source>
</reference>
<keyword evidence="4" id="KW-0963">Cytoplasm</keyword>
<dbReference type="CTD" id="200942"/>
<feature type="compositionally biased region" description="Basic and acidic residues" evidence="10">
    <location>
        <begin position="270"/>
        <end position="281"/>
    </location>
</feature>
<name>A0A6J2G355_9PASS</name>
<dbReference type="GeneID" id="113984129"/>
<gene>
    <name evidence="12" type="primary">KLHDC8B</name>
</gene>